<gene>
    <name evidence="10" type="primary">POLR1H</name>
</gene>
<dbReference type="CDD" id="cd10507">
    <property type="entry name" value="Zn-ribbon_RPA12"/>
    <property type="match status" value="1"/>
</dbReference>
<evidence type="ECO:0000259" key="9">
    <source>
        <dbReference type="PROSITE" id="PS51133"/>
    </source>
</evidence>
<evidence type="ECO:0000256" key="3">
    <source>
        <dbReference type="ARBA" id="ARBA00022771"/>
    </source>
</evidence>
<dbReference type="Proteomes" id="UP000694412">
    <property type="component" value="Unassembled WGS sequence"/>
</dbReference>
<evidence type="ECO:0000256" key="7">
    <source>
        <dbReference type="ARBA" id="ARBA00044497"/>
    </source>
</evidence>
<dbReference type="InterPro" id="IPR034004">
    <property type="entry name" value="Zn_ribbon_RPA12_C"/>
</dbReference>
<dbReference type="InterPro" id="IPR019761">
    <property type="entry name" value="DNA-dir_RNA_pol-M_15_CS"/>
</dbReference>
<evidence type="ECO:0000256" key="5">
    <source>
        <dbReference type="ARBA" id="ARBA00023163"/>
    </source>
</evidence>
<dbReference type="Pfam" id="PF01096">
    <property type="entry name" value="Zn_ribbon_TFIIS"/>
    <property type="match status" value="1"/>
</dbReference>
<dbReference type="Gene3D" id="2.20.25.10">
    <property type="match status" value="1"/>
</dbReference>
<name>A0A8C2Y5F1_COTJA</name>
<dbReference type="GeneTree" id="ENSGT00960000190485"/>
<evidence type="ECO:0000256" key="2">
    <source>
        <dbReference type="ARBA" id="ARBA00022723"/>
    </source>
</evidence>
<dbReference type="PROSITE" id="PS01030">
    <property type="entry name" value="RNA_POL_M_15KD"/>
    <property type="match status" value="1"/>
</dbReference>
<evidence type="ECO:0000313" key="10">
    <source>
        <dbReference type="Ensembl" id="ENSCJPP00005001837.1"/>
    </source>
</evidence>
<dbReference type="PROSITE" id="PS51133">
    <property type="entry name" value="ZF_TFIIS_2"/>
    <property type="match status" value="1"/>
</dbReference>
<evidence type="ECO:0000256" key="4">
    <source>
        <dbReference type="ARBA" id="ARBA00022833"/>
    </source>
</evidence>
<dbReference type="SMART" id="SM00440">
    <property type="entry name" value="ZnF_C2C2"/>
    <property type="match status" value="1"/>
</dbReference>
<keyword evidence="5" id="KW-0804">Transcription</keyword>
<sequence length="95" mass="10365">PMDPPPPSPFAAPLDFCPECGSVLPHIGPTPKAPPCLHCGFTPRRDGKGGTVERRCSRCGFGAMQYRVGQTRGADEGQTVFYHCPQCRFQEKEDS</sequence>
<evidence type="ECO:0000313" key="11">
    <source>
        <dbReference type="Proteomes" id="UP000694412"/>
    </source>
</evidence>
<dbReference type="SUPFAM" id="SSF57783">
    <property type="entry name" value="Zinc beta-ribbon"/>
    <property type="match status" value="1"/>
</dbReference>
<dbReference type="InterPro" id="IPR001222">
    <property type="entry name" value="Znf_TFIIS"/>
</dbReference>
<evidence type="ECO:0000256" key="6">
    <source>
        <dbReference type="ARBA" id="ARBA00031781"/>
    </source>
</evidence>
<reference evidence="10" key="1">
    <citation type="submission" date="2025-08" db="UniProtKB">
        <authorList>
            <consortium name="Ensembl"/>
        </authorList>
    </citation>
    <scope>IDENTIFICATION</scope>
</reference>
<evidence type="ECO:0000256" key="8">
    <source>
        <dbReference type="PROSITE-ProRule" id="PRU00472"/>
    </source>
</evidence>
<feature type="domain" description="TFIIS-type" evidence="9">
    <location>
        <begin position="52"/>
        <end position="92"/>
    </location>
</feature>
<reference evidence="10" key="2">
    <citation type="submission" date="2025-09" db="UniProtKB">
        <authorList>
            <consortium name="Ensembl"/>
        </authorList>
    </citation>
    <scope>IDENTIFICATION</scope>
</reference>
<protein>
    <recommendedName>
        <fullName evidence="6">DNA-directed RNA polymerase I subunit H</fullName>
    </recommendedName>
</protein>
<keyword evidence="4" id="KW-0862">Zinc</keyword>
<keyword evidence="11" id="KW-1185">Reference proteome</keyword>
<comment type="function">
    <text evidence="7">Core component of RNA polymerase I (Pol I), a DNA-dependent RNA polymerase which synthesizes ribosomal RNA precursors using the four ribonucleoside triphosphates as substrates. Can mediate Pol I proofreading of the nascent RNA transcript. Anchors into the Pol I active site to monitor transcription fidelity and cleave mis-incorporated 5'-ribonucleotides.</text>
</comment>
<dbReference type="GO" id="GO:0008270">
    <property type="term" value="F:zinc ion binding"/>
    <property type="evidence" value="ECO:0007669"/>
    <property type="project" value="UniProtKB-KW"/>
</dbReference>
<dbReference type="GO" id="GO:0003676">
    <property type="term" value="F:nucleic acid binding"/>
    <property type="evidence" value="ECO:0007669"/>
    <property type="project" value="InterPro"/>
</dbReference>
<evidence type="ECO:0000256" key="1">
    <source>
        <dbReference type="ARBA" id="ARBA00008925"/>
    </source>
</evidence>
<keyword evidence="3 8" id="KW-0863">Zinc-finger</keyword>
<dbReference type="AlphaFoldDB" id="A0A8C2Y5F1"/>
<proteinExistence type="inferred from homology"/>
<organism evidence="10 11">
    <name type="scientific">Coturnix japonica</name>
    <name type="common">Japanese quail</name>
    <name type="synonym">Coturnix coturnix japonica</name>
    <dbReference type="NCBI Taxonomy" id="93934"/>
    <lineage>
        <taxon>Eukaryota</taxon>
        <taxon>Metazoa</taxon>
        <taxon>Chordata</taxon>
        <taxon>Craniata</taxon>
        <taxon>Vertebrata</taxon>
        <taxon>Euteleostomi</taxon>
        <taxon>Archelosauria</taxon>
        <taxon>Archosauria</taxon>
        <taxon>Dinosauria</taxon>
        <taxon>Saurischia</taxon>
        <taxon>Theropoda</taxon>
        <taxon>Coelurosauria</taxon>
        <taxon>Aves</taxon>
        <taxon>Neognathae</taxon>
        <taxon>Galloanserae</taxon>
        <taxon>Galliformes</taxon>
        <taxon>Phasianidae</taxon>
        <taxon>Perdicinae</taxon>
        <taxon>Coturnix</taxon>
    </lineage>
</organism>
<keyword evidence="2" id="KW-0479">Metal-binding</keyword>
<comment type="similarity">
    <text evidence="1">Belongs to the archaeal RpoM/eukaryotic RPA12/RPB9/RPC11 RNA polymerase family.</text>
</comment>
<accession>A0A8C2Y5F1</accession>
<dbReference type="GO" id="GO:0006351">
    <property type="term" value="P:DNA-templated transcription"/>
    <property type="evidence" value="ECO:0007669"/>
    <property type="project" value="InterPro"/>
</dbReference>
<dbReference type="Ensembl" id="ENSCJPT00005003134.1">
    <property type="protein sequence ID" value="ENSCJPP00005001837.1"/>
    <property type="gene ID" value="ENSCJPG00005001881.1"/>
</dbReference>